<dbReference type="SUPFAM" id="SSF103473">
    <property type="entry name" value="MFS general substrate transporter"/>
    <property type="match status" value="1"/>
</dbReference>
<dbReference type="KEGG" id="tpla:ElP_09460"/>
<dbReference type="Gene3D" id="1.20.1250.20">
    <property type="entry name" value="MFS general substrate transporter like domains"/>
    <property type="match status" value="2"/>
</dbReference>
<dbReference type="Pfam" id="PF03825">
    <property type="entry name" value="Nuc_H_symport"/>
    <property type="match status" value="1"/>
</dbReference>
<evidence type="ECO:0000256" key="5">
    <source>
        <dbReference type="ARBA" id="ARBA00022989"/>
    </source>
</evidence>
<feature type="transmembrane region" description="Helical" evidence="7">
    <location>
        <begin position="122"/>
        <end position="145"/>
    </location>
</feature>
<feature type="transmembrane region" description="Helical" evidence="7">
    <location>
        <begin position="244"/>
        <end position="263"/>
    </location>
</feature>
<evidence type="ECO:0000256" key="2">
    <source>
        <dbReference type="ARBA" id="ARBA00022448"/>
    </source>
</evidence>
<evidence type="ECO:0000256" key="1">
    <source>
        <dbReference type="ARBA" id="ARBA00004651"/>
    </source>
</evidence>
<dbReference type="PANTHER" id="PTHR23522:SF4">
    <property type="entry name" value="NUCLEOSIDE PERMEASE NUPG-RELATED"/>
    <property type="match status" value="1"/>
</dbReference>
<proteinExistence type="predicted"/>
<dbReference type="InterPro" id="IPR004740">
    <property type="entry name" value="Nuc_H_symport"/>
</dbReference>
<keyword evidence="6 7" id="KW-0472">Membrane</keyword>
<feature type="transmembrane region" description="Helical" evidence="7">
    <location>
        <begin position="332"/>
        <end position="354"/>
    </location>
</feature>
<evidence type="ECO:0000313" key="9">
    <source>
        <dbReference type="Proteomes" id="UP000317835"/>
    </source>
</evidence>
<keyword evidence="9" id="KW-1185">Reference proteome</keyword>
<name>A0A518GWY0_9BACT</name>
<feature type="transmembrane region" description="Helical" evidence="7">
    <location>
        <begin position="61"/>
        <end position="79"/>
    </location>
</feature>
<evidence type="ECO:0000256" key="7">
    <source>
        <dbReference type="SAM" id="Phobius"/>
    </source>
</evidence>
<evidence type="ECO:0000256" key="6">
    <source>
        <dbReference type="ARBA" id="ARBA00023136"/>
    </source>
</evidence>
<feature type="transmembrane region" description="Helical" evidence="7">
    <location>
        <begin position="85"/>
        <end position="110"/>
    </location>
</feature>
<evidence type="ECO:0000256" key="3">
    <source>
        <dbReference type="ARBA" id="ARBA00022475"/>
    </source>
</evidence>
<protein>
    <submittedName>
        <fullName evidence="8">Nucleoside transporter YegT</fullName>
    </submittedName>
</protein>
<keyword evidence="5 7" id="KW-1133">Transmembrane helix</keyword>
<evidence type="ECO:0000256" key="4">
    <source>
        <dbReference type="ARBA" id="ARBA00022692"/>
    </source>
</evidence>
<feature type="transmembrane region" description="Helical" evidence="7">
    <location>
        <begin position="157"/>
        <end position="175"/>
    </location>
</feature>
<feature type="transmembrane region" description="Helical" evidence="7">
    <location>
        <begin position="31"/>
        <end position="49"/>
    </location>
</feature>
<dbReference type="GO" id="GO:0015213">
    <property type="term" value="F:uridine transmembrane transporter activity"/>
    <property type="evidence" value="ECO:0007669"/>
    <property type="project" value="TreeGrafter"/>
</dbReference>
<keyword evidence="4 7" id="KW-0812">Transmembrane</keyword>
<dbReference type="AlphaFoldDB" id="A0A518GWY0"/>
<reference evidence="8 9" key="1">
    <citation type="submission" date="2019-02" db="EMBL/GenBank/DDBJ databases">
        <title>Deep-cultivation of Planctomycetes and their phenomic and genomic characterization uncovers novel biology.</title>
        <authorList>
            <person name="Wiegand S."/>
            <person name="Jogler M."/>
            <person name="Boedeker C."/>
            <person name="Pinto D."/>
            <person name="Vollmers J."/>
            <person name="Rivas-Marin E."/>
            <person name="Kohn T."/>
            <person name="Peeters S.H."/>
            <person name="Heuer A."/>
            <person name="Rast P."/>
            <person name="Oberbeckmann S."/>
            <person name="Bunk B."/>
            <person name="Jeske O."/>
            <person name="Meyerdierks A."/>
            <person name="Storesund J.E."/>
            <person name="Kallscheuer N."/>
            <person name="Luecker S."/>
            <person name="Lage O.M."/>
            <person name="Pohl T."/>
            <person name="Merkel B.J."/>
            <person name="Hornburger P."/>
            <person name="Mueller R.-W."/>
            <person name="Bruemmer F."/>
            <person name="Labrenz M."/>
            <person name="Spormann A.M."/>
            <person name="Op den Camp H."/>
            <person name="Overmann J."/>
            <person name="Amann R."/>
            <person name="Jetten M.S.M."/>
            <person name="Mascher T."/>
            <person name="Medema M.H."/>
            <person name="Devos D.P."/>
            <person name="Kaster A.-K."/>
            <person name="Ovreas L."/>
            <person name="Rohde M."/>
            <person name="Galperin M.Y."/>
            <person name="Jogler C."/>
        </authorList>
    </citation>
    <scope>NUCLEOTIDE SEQUENCE [LARGE SCALE GENOMIC DNA]</scope>
    <source>
        <strain evidence="8 9">ElP</strain>
    </source>
</reference>
<dbReference type="PANTHER" id="PTHR23522">
    <property type="entry name" value="BLL5896 PROTEIN"/>
    <property type="match status" value="1"/>
</dbReference>
<feature type="transmembrane region" description="Helical" evidence="7">
    <location>
        <begin position="292"/>
        <end position="312"/>
    </location>
</feature>
<gene>
    <name evidence="8" type="primary">yegT_1</name>
    <name evidence="8" type="ORF">ElP_09460</name>
</gene>
<dbReference type="GO" id="GO:0015212">
    <property type="term" value="F:cytidine transmembrane transporter activity"/>
    <property type="evidence" value="ECO:0007669"/>
    <property type="project" value="TreeGrafter"/>
</dbReference>
<organism evidence="8 9">
    <name type="scientific">Tautonia plasticadhaerens</name>
    <dbReference type="NCBI Taxonomy" id="2527974"/>
    <lineage>
        <taxon>Bacteria</taxon>
        <taxon>Pseudomonadati</taxon>
        <taxon>Planctomycetota</taxon>
        <taxon>Planctomycetia</taxon>
        <taxon>Isosphaerales</taxon>
        <taxon>Isosphaeraceae</taxon>
        <taxon>Tautonia</taxon>
    </lineage>
</organism>
<accession>A0A518GWY0</accession>
<dbReference type="EMBL" id="CP036426">
    <property type="protein sequence ID" value="QDV33104.1"/>
    <property type="molecule type" value="Genomic_DNA"/>
</dbReference>
<dbReference type="InterPro" id="IPR036259">
    <property type="entry name" value="MFS_trans_sf"/>
</dbReference>
<feature type="transmembrane region" description="Helical" evidence="7">
    <location>
        <begin position="206"/>
        <end position="224"/>
    </location>
</feature>
<evidence type="ECO:0000313" key="8">
    <source>
        <dbReference type="EMBL" id="QDV33104.1"/>
    </source>
</evidence>
<dbReference type="GO" id="GO:0005886">
    <property type="term" value="C:plasma membrane"/>
    <property type="evidence" value="ECO:0007669"/>
    <property type="project" value="UniProtKB-SubCell"/>
</dbReference>
<keyword evidence="3" id="KW-1003">Cell membrane</keyword>
<feature type="transmembrane region" description="Helical" evidence="7">
    <location>
        <begin position="270"/>
        <end position="286"/>
    </location>
</feature>
<keyword evidence="2" id="KW-0813">Transport</keyword>
<feature type="transmembrane region" description="Helical" evidence="7">
    <location>
        <begin position="360"/>
        <end position="380"/>
    </location>
</feature>
<sequence length="409" mass="42649">MMALLYAVQGTWYPMLAVHLKDLGISGEARGWIFATFALGSVLAPIGAGQLADRRLAADRLMCVIYAVAAGLLGVMASGRVEGAWPIFVLFLVYWLVVAPASGLGNAIALRNLPRPREQFGGVRLWGTVGWMVAGWMVAQAMAITGSDGPRRGASEAFAVGAVLAALLAGFCLRLPRTPPLAAVGPGPGWAEAVADASSLLRRPIVALYLVTAFGVTLTLPYMFQVQPPYLEQIGLPRRWIAPAMTLGQVPEIFALWALPWMFRRLGDRGTLALGIASWVVRYGSLAADPPLWLAIAGIPLHGIGIACFTVAGQMFLDSQAPSHRRAGAQGLHTVITAGAGALLGNLLAGAVVGRLGDTAGVFVVPFAVNAILLVGWVGLARRSSLGGRAVDDHAGRAGAGVATGSVPE</sequence>
<dbReference type="Proteomes" id="UP000317835">
    <property type="component" value="Chromosome"/>
</dbReference>
<comment type="subcellular location">
    <subcellularLocation>
        <location evidence="1">Cell membrane</location>
        <topology evidence="1">Multi-pass membrane protein</topology>
    </subcellularLocation>
</comment>